<protein>
    <submittedName>
        <fullName evidence="2">Uncharacterized protein</fullName>
    </submittedName>
</protein>
<proteinExistence type="predicted"/>
<accession>A0A7R9MR76</accession>
<evidence type="ECO:0000313" key="3">
    <source>
        <dbReference type="Proteomes" id="UP000728032"/>
    </source>
</evidence>
<dbReference type="EMBL" id="CAJPVJ010042790">
    <property type="protein sequence ID" value="CAG2182169.1"/>
    <property type="molecule type" value="Genomic_DNA"/>
</dbReference>
<dbReference type="AlphaFoldDB" id="A0A7R9MR76"/>
<dbReference type="Proteomes" id="UP000728032">
    <property type="component" value="Unassembled WGS sequence"/>
</dbReference>
<feature type="compositionally biased region" description="Basic and acidic residues" evidence="1">
    <location>
        <begin position="72"/>
        <end position="81"/>
    </location>
</feature>
<reference evidence="2" key="1">
    <citation type="submission" date="2020-11" db="EMBL/GenBank/DDBJ databases">
        <authorList>
            <person name="Tran Van P."/>
        </authorList>
    </citation>
    <scope>NUCLEOTIDE SEQUENCE</scope>
</reference>
<feature type="compositionally biased region" description="Basic residues" evidence="1">
    <location>
        <begin position="57"/>
        <end position="71"/>
    </location>
</feature>
<feature type="region of interest" description="Disordered" evidence="1">
    <location>
        <begin position="51"/>
        <end position="81"/>
    </location>
</feature>
<keyword evidence="3" id="KW-1185">Reference proteome</keyword>
<feature type="region of interest" description="Disordered" evidence="1">
    <location>
        <begin position="1"/>
        <end position="21"/>
    </location>
</feature>
<gene>
    <name evidence="2" type="ORF">ONB1V03_LOCUS21590</name>
</gene>
<organism evidence="2">
    <name type="scientific">Oppiella nova</name>
    <dbReference type="NCBI Taxonomy" id="334625"/>
    <lineage>
        <taxon>Eukaryota</taxon>
        <taxon>Metazoa</taxon>
        <taxon>Ecdysozoa</taxon>
        <taxon>Arthropoda</taxon>
        <taxon>Chelicerata</taxon>
        <taxon>Arachnida</taxon>
        <taxon>Acari</taxon>
        <taxon>Acariformes</taxon>
        <taxon>Sarcoptiformes</taxon>
        <taxon>Oribatida</taxon>
        <taxon>Brachypylina</taxon>
        <taxon>Oppioidea</taxon>
        <taxon>Oppiidae</taxon>
        <taxon>Oppiella</taxon>
    </lineage>
</organism>
<dbReference type="EMBL" id="OC957615">
    <property type="protein sequence ID" value="CAD7665032.1"/>
    <property type="molecule type" value="Genomic_DNA"/>
</dbReference>
<evidence type="ECO:0000256" key="1">
    <source>
        <dbReference type="SAM" id="MobiDB-lite"/>
    </source>
</evidence>
<evidence type="ECO:0000313" key="2">
    <source>
        <dbReference type="EMBL" id="CAD7665032.1"/>
    </source>
</evidence>
<name>A0A7R9MR76_9ACAR</name>
<feature type="compositionally biased region" description="Polar residues" evidence="1">
    <location>
        <begin position="1"/>
        <end position="16"/>
    </location>
</feature>
<sequence length="81" mass="9330">MTTSGRVNPKKSLNQSAEREGEAIQRAIGKWKTNAAVGRLESDTMSREVIRTAIGERRRRKLPKSRRKNARSPRERVRENN</sequence>